<dbReference type="GO" id="GO:0005886">
    <property type="term" value="C:plasma membrane"/>
    <property type="evidence" value="ECO:0007669"/>
    <property type="project" value="UniProtKB-SubCell"/>
</dbReference>
<proteinExistence type="inferred from homology"/>
<keyword evidence="10" id="KW-1185">Reference proteome</keyword>
<reference evidence="9 10" key="1">
    <citation type="journal article" date="2014" name="Genome Announc.">
        <title>Genome Sequence of Youngiibacter fragilis, the Type Strain of the Genus Youngiibacter.</title>
        <authorList>
            <person name="Wawrik C.B."/>
            <person name="Callaghan A.V."/>
            <person name="Stamps B.W."/>
            <person name="Wawrik B."/>
        </authorList>
    </citation>
    <scope>NUCLEOTIDE SEQUENCE [LARGE SCALE GENOMIC DNA]</scope>
    <source>
        <strain evidence="9 10">232.1</strain>
    </source>
</reference>
<feature type="transmembrane region" description="Helical" evidence="8">
    <location>
        <begin position="129"/>
        <end position="149"/>
    </location>
</feature>
<evidence type="ECO:0000313" key="10">
    <source>
        <dbReference type="Proteomes" id="UP000017747"/>
    </source>
</evidence>
<evidence type="ECO:0000313" key="9">
    <source>
        <dbReference type="EMBL" id="ETA81553.1"/>
    </source>
</evidence>
<dbReference type="Proteomes" id="UP000017747">
    <property type="component" value="Unassembled WGS sequence"/>
</dbReference>
<feature type="transmembrane region" description="Helical" evidence="8">
    <location>
        <begin position="6"/>
        <end position="25"/>
    </location>
</feature>
<comment type="subcellular location">
    <subcellularLocation>
        <location evidence="1">Cell membrane</location>
        <topology evidence="1">Multi-pass membrane protein</topology>
    </subcellularLocation>
</comment>
<evidence type="ECO:0000256" key="8">
    <source>
        <dbReference type="SAM" id="Phobius"/>
    </source>
</evidence>
<dbReference type="EMBL" id="AXUN02000090">
    <property type="protein sequence ID" value="ETA81553.1"/>
    <property type="molecule type" value="Genomic_DNA"/>
</dbReference>
<comment type="similarity">
    <text evidence="2">Belongs to the auxin efflux carrier (TC 2.A.69) family.</text>
</comment>
<feature type="transmembrane region" description="Helical" evidence="8">
    <location>
        <begin position="161"/>
        <end position="182"/>
    </location>
</feature>
<comment type="caution">
    <text evidence="9">The sequence shown here is derived from an EMBL/GenBank/DDBJ whole genome shotgun (WGS) entry which is preliminary data.</text>
</comment>
<dbReference type="InterPro" id="IPR038770">
    <property type="entry name" value="Na+/solute_symporter_sf"/>
</dbReference>
<evidence type="ECO:0000256" key="3">
    <source>
        <dbReference type="ARBA" id="ARBA00022448"/>
    </source>
</evidence>
<feature type="transmembrane region" description="Helical" evidence="8">
    <location>
        <begin position="288"/>
        <end position="310"/>
    </location>
</feature>
<keyword evidence="7 8" id="KW-0472">Membrane</keyword>
<gene>
    <name evidence="9" type="ORF">T472_0205650</name>
</gene>
<evidence type="ECO:0000256" key="6">
    <source>
        <dbReference type="ARBA" id="ARBA00022989"/>
    </source>
</evidence>
<feature type="transmembrane region" description="Helical" evidence="8">
    <location>
        <begin position="68"/>
        <end position="89"/>
    </location>
</feature>
<accession>V4GLF8</accession>
<dbReference type="AlphaFoldDB" id="V4GLF8"/>
<dbReference type="PANTHER" id="PTHR36838">
    <property type="entry name" value="AUXIN EFFLUX CARRIER FAMILY PROTEIN"/>
    <property type="match status" value="1"/>
</dbReference>
<evidence type="ECO:0000256" key="2">
    <source>
        <dbReference type="ARBA" id="ARBA00010145"/>
    </source>
</evidence>
<dbReference type="eggNOG" id="COG0679">
    <property type="taxonomic scope" value="Bacteria"/>
</dbReference>
<name>V4GLF8_9CLOT</name>
<dbReference type="InterPro" id="IPR004776">
    <property type="entry name" value="Mem_transp_PIN-like"/>
</dbReference>
<keyword evidence="3" id="KW-0813">Transport</keyword>
<feature type="transmembrane region" description="Helical" evidence="8">
    <location>
        <begin position="227"/>
        <end position="246"/>
    </location>
</feature>
<keyword evidence="6 8" id="KW-1133">Transmembrane helix</keyword>
<dbReference type="OrthoDB" id="9798064at2"/>
<dbReference type="Gene3D" id="1.20.1530.20">
    <property type="match status" value="1"/>
</dbReference>
<evidence type="ECO:0008006" key="11">
    <source>
        <dbReference type="Google" id="ProtNLM"/>
    </source>
</evidence>
<evidence type="ECO:0000256" key="4">
    <source>
        <dbReference type="ARBA" id="ARBA00022475"/>
    </source>
</evidence>
<evidence type="ECO:0000256" key="5">
    <source>
        <dbReference type="ARBA" id="ARBA00022692"/>
    </source>
</evidence>
<keyword evidence="5 8" id="KW-0812">Transmembrane</keyword>
<feature type="transmembrane region" description="Helical" evidence="8">
    <location>
        <begin position="37"/>
        <end position="56"/>
    </location>
</feature>
<dbReference type="RefSeq" id="WP_023386268.1">
    <property type="nucleotide sequence ID" value="NZ_AXUN02000090.1"/>
</dbReference>
<dbReference type="GO" id="GO:0055085">
    <property type="term" value="P:transmembrane transport"/>
    <property type="evidence" value="ECO:0007669"/>
    <property type="project" value="InterPro"/>
</dbReference>
<feature type="transmembrane region" description="Helical" evidence="8">
    <location>
        <begin position="101"/>
        <end position="123"/>
    </location>
</feature>
<evidence type="ECO:0000256" key="1">
    <source>
        <dbReference type="ARBA" id="ARBA00004651"/>
    </source>
</evidence>
<organism evidence="9 10">
    <name type="scientific">Youngiibacter fragilis 232.1</name>
    <dbReference type="NCBI Taxonomy" id="994573"/>
    <lineage>
        <taxon>Bacteria</taxon>
        <taxon>Bacillati</taxon>
        <taxon>Bacillota</taxon>
        <taxon>Clostridia</taxon>
        <taxon>Eubacteriales</taxon>
        <taxon>Clostridiaceae</taxon>
        <taxon>Youngiibacter</taxon>
    </lineage>
</organism>
<dbReference type="PANTHER" id="PTHR36838:SF1">
    <property type="entry name" value="SLR1864 PROTEIN"/>
    <property type="match status" value="1"/>
</dbReference>
<feature type="transmembrane region" description="Helical" evidence="8">
    <location>
        <begin position="194"/>
        <end position="215"/>
    </location>
</feature>
<keyword evidence="4" id="KW-1003">Cell membrane</keyword>
<evidence type="ECO:0000256" key="7">
    <source>
        <dbReference type="ARBA" id="ARBA00023136"/>
    </source>
</evidence>
<sequence>MNEALIVLEQVSIIMLLMAIGYISIKLKIMTVPWYEGVGKFTIYIALPALIFRTITNLGGRSAVLGSIPAVVASIALILINFGVGKFVARISGLKGRTADTHLSATAMGNLGYIGLPMVAALYGNDGLLILSVFMIFDVMLNWTVGINFMNQDKNQPVNDVLRGLITPLNVTLVASVTLLMLNIKPSGLVFDVISGLGSTTKYCSIVYLGAMLTVVDFKGAHKQVSLYFHTLVRLFLFPILVYMVGRNFLDPVVAKTLAIIMALPTMPSFPIFAKVKGGDEQYAVKVTFVGTLVALVTIPLVVGAMSMTWI</sequence>
<dbReference type="Pfam" id="PF03547">
    <property type="entry name" value="Mem_trans"/>
    <property type="match status" value="1"/>
</dbReference>
<protein>
    <recommendedName>
        <fullName evidence="11">Transporter</fullName>
    </recommendedName>
</protein>
<feature type="transmembrane region" description="Helical" evidence="8">
    <location>
        <begin position="258"/>
        <end position="276"/>
    </location>
</feature>
<dbReference type="STRING" id="994573.T472_0205650"/>